<keyword evidence="7" id="KW-1185">Reference proteome</keyword>
<dbReference type="InterPro" id="IPR011707">
    <property type="entry name" value="Cu-oxidase-like_N"/>
</dbReference>
<comment type="caution">
    <text evidence="6">The sequence shown here is derived from an EMBL/GenBank/DDBJ whole genome shotgun (WGS) entry which is preliminary data.</text>
</comment>
<name>A0A849ARL7_9MICO</name>
<keyword evidence="3" id="KW-0560">Oxidoreductase</keyword>
<comment type="similarity">
    <text evidence="1">Belongs to the multicopper oxidase family.</text>
</comment>
<evidence type="ECO:0000256" key="3">
    <source>
        <dbReference type="ARBA" id="ARBA00023002"/>
    </source>
</evidence>
<dbReference type="Proteomes" id="UP000557772">
    <property type="component" value="Unassembled WGS sequence"/>
</dbReference>
<proteinExistence type="inferred from homology"/>
<keyword evidence="2" id="KW-0479">Metal-binding</keyword>
<feature type="domain" description="Plastocyanin-like" evidence="5">
    <location>
        <begin position="146"/>
        <end position="204"/>
    </location>
</feature>
<dbReference type="InterPro" id="IPR011706">
    <property type="entry name" value="Cu-oxidase_C"/>
</dbReference>
<evidence type="ECO:0000256" key="2">
    <source>
        <dbReference type="ARBA" id="ARBA00022723"/>
    </source>
</evidence>
<dbReference type="PROSITE" id="PS00080">
    <property type="entry name" value="MULTICOPPER_OXIDASE2"/>
    <property type="match status" value="1"/>
</dbReference>
<dbReference type="EMBL" id="JABENB010000001">
    <property type="protein sequence ID" value="NNG39402.1"/>
    <property type="molecule type" value="Genomic_DNA"/>
</dbReference>
<evidence type="ECO:0000313" key="6">
    <source>
        <dbReference type="EMBL" id="NNG39402.1"/>
    </source>
</evidence>
<dbReference type="GO" id="GO:0005507">
    <property type="term" value="F:copper ion binding"/>
    <property type="evidence" value="ECO:0007669"/>
    <property type="project" value="InterPro"/>
</dbReference>
<evidence type="ECO:0000256" key="1">
    <source>
        <dbReference type="ARBA" id="ARBA00010609"/>
    </source>
</evidence>
<reference evidence="6 7" key="1">
    <citation type="submission" date="2020-05" db="EMBL/GenBank/DDBJ databases">
        <title>Flexivirga sp. ID2601S isolated from air conditioner.</title>
        <authorList>
            <person name="Kim D.H."/>
        </authorList>
    </citation>
    <scope>NUCLEOTIDE SEQUENCE [LARGE SCALE GENOMIC DNA]</scope>
    <source>
        <strain evidence="6 7">ID2601S</strain>
    </source>
</reference>
<evidence type="ECO:0000313" key="7">
    <source>
        <dbReference type="Proteomes" id="UP000557772"/>
    </source>
</evidence>
<organism evidence="6 7">
    <name type="scientific">Flexivirga aerilata</name>
    <dbReference type="NCBI Taxonomy" id="1656889"/>
    <lineage>
        <taxon>Bacteria</taxon>
        <taxon>Bacillati</taxon>
        <taxon>Actinomycetota</taxon>
        <taxon>Actinomycetes</taxon>
        <taxon>Micrococcales</taxon>
        <taxon>Dermacoccaceae</taxon>
        <taxon>Flexivirga</taxon>
    </lineage>
</organism>
<dbReference type="PANTHER" id="PTHR48267">
    <property type="entry name" value="CUPREDOXIN SUPERFAMILY PROTEIN"/>
    <property type="match status" value="1"/>
</dbReference>
<dbReference type="GO" id="GO:0016491">
    <property type="term" value="F:oxidoreductase activity"/>
    <property type="evidence" value="ECO:0007669"/>
    <property type="project" value="UniProtKB-KW"/>
</dbReference>
<dbReference type="Gene3D" id="2.60.40.420">
    <property type="entry name" value="Cupredoxins - blue copper proteins"/>
    <property type="match status" value="4"/>
</dbReference>
<protein>
    <submittedName>
        <fullName evidence="6">Multicopper oxidase domain-containing protein</fullName>
    </submittedName>
</protein>
<dbReference type="InterPro" id="IPR008972">
    <property type="entry name" value="Cupredoxin"/>
</dbReference>
<dbReference type="SUPFAM" id="SSF49503">
    <property type="entry name" value="Cupredoxins"/>
    <property type="match status" value="3"/>
</dbReference>
<feature type="domain" description="Plastocyanin-like" evidence="5">
    <location>
        <begin position="78"/>
        <end position="136"/>
    </location>
</feature>
<dbReference type="Pfam" id="PF07732">
    <property type="entry name" value="Cu-oxidase_3"/>
    <property type="match status" value="2"/>
</dbReference>
<dbReference type="InterPro" id="IPR045087">
    <property type="entry name" value="Cu-oxidase_fam"/>
</dbReference>
<sequence>MSRRMFVGGVVGAGLTVGAGVGLPAVIGSGSTGHLVRSQLKLPAPYKLPLPIPPVARPVSSGSDHDSYRMVQREAIAEILPGVQTPIWGYDGRFPGPTIVSRSGRRTEVEHDNQLPVPTVVHLHGARTPAESDGYPTDLVLPRNGWAASAPMGDQLAKLTRGSRRYVYPLQQPAATLWYHDHRMDFTGPAVYRGLAGFHLVSDDHEQGLGLPSGVRDLPLAIADRAFAADGQFAYPSKDPTLTRTPGVRETYIEGVFGDVILVNGAPWPEHPVDAARYRLRILNASNARRYDLAFRVDGKPVPFVQIGADQGLLDRPREHQHLVIAPAERFDLVIDFAKVRVGAKVELVNSLGRGTTSRVMRFNVVRRAADESRIPAALRQIQPLQRSDATVTREFSFRAGKVHGGHAGWVINGRPFAPDYFAAEPRLGAVEIWRFITDLHHPIHLHQVGFQVLSRGGKPPGAFDTGVKDTIDLRPGEAAEVITRFDAYRGRFVFHCHNSEHEDMAMMANFKVI</sequence>
<dbReference type="Pfam" id="PF07731">
    <property type="entry name" value="Cu-oxidase_2"/>
    <property type="match status" value="1"/>
</dbReference>
<dbReference type="InterPro" id="IPR002355">
    <property type="entry name" value="Cu_oxidase_Cu_BS"/>
</dbReference>
<gene>
    <name evidence="6" type="ORF">HJ588_08945</name>
</gene>
<dbReference type="AlphaFoldDB" id="A0A849ARL7"/>
<accession>A0A849ARL7</accession>
<evidence type="ECO:0000259" key="4">
    <source>
        <dbReference type="Pfam" id="PF07731"/>
    </source>
</evidence>
<evidence type="ECO:0000259" key="5">
    <source>
        <dbReference type="Pfam" id="PF07732"/>
    </source>
</evidence>
<dbReference type="PANTHER" id="PTHR48267:SF1">
    <property type="entry name" value="BILIRUBIN OXIDASE"/>
    <property type="match status" value="1"/>
</dbReference>
<feature type="domain" description="Plastocyanin-like" evidence="4">
    <location>
        <begin position="408"/>
        <end position="513"/>
    </location>
</feature>